<sequence>MKIGFAFFDSLSPVCHQAKVGWGSGVSSVRLRSELLSGSACLGEAAGRRQFSLWVKLRALRRNYGPSWTRAFWKVSRQKHIWIVIFTRVMDSLLVPLVSIGEVSMISGFTRVVVL</sequence>
<dbReference type="Proteomes" id="UP001152523">
    <property type="component" value="Unassembled WGS sequence"/>
</dbReference>
<evidence type="ECO:0000313" key="1">
    <source>
        <dbReference type="EMBL" id="CAH9113955.1"/>
    </source>
</evidence>
<name>A0AAV0E1S1_9ASTE</name>
<accession>A0AAV0E1S1</accession>
<dbReference type="EMBL" id="CAMAPF010000213">
    <property type="protein sequence ID" value="CAH9113955.1"/>
    <property type="molecule type" value="Genomic_DNA"/>
</dbReference>
<proteinExistence type="predicted"/>
<organism evidence="1 3">
    <name type="scientific">Cuscuta epithymum</name>
    <dbReference type="NCBI Taxonomy" id="186058"/>
    <lineage>
        <taxon>Eukaryota</taxon>
        <taxon>Viridiplantae</taxon>
        <taxon>Streptophyta</taxon>
        <taxon>Embryophyta</taxon>
        <taxon>Tracheophyta</taxon>
        <taxon>Spermatophyta</taxon>
        <taxon>Magnoliopsida</taxon>
        <taxon>eudicotyledons</taxon>
        <taxon>Gunneridae</taxon>
        <taxon>Pentapetalae</taxon>
        <taxon>asterids</taxon>
        <taxon>lamiids</taxon>
        <taxon>Solanales</taxon>
        <taxon>Convolvulaceae</taxon>
        <taxon>Cuscuteae</taxon>
        <taxon>Cuscuta</taxon>
        <taxon>Cuscuta subgen. Cuscuta</taxon>
    </lineage>
</organism>
<keyword evidence="3" id="KW-1185">Reference proteome</keyword>
<gene>
    <name evidence="1" type="ORF">CEPIT_LOCUS20516</name>
    <name evidence="2" type="ORF">CEPIT_LOCUS27755</name>
</gene>
<protein>
    <submittedName>
        <fullName evidence="1">Uncharacterized protein</fullName>
    </submittedName>
</protein>
<dbReference type="AlphaFoldDB" id="A0AAV0E1S1"/>
<comment type="caution">
    <text evidence="1">The sequence shown here is derived from an EMBL/GenBank/DDBJ whole genome shotgun (WGS) entry which is preliminary data.</text>
</comment>
<evidence type="ECO:0000313" key="2">
    <source>
        <dbReference type="EMBL" id="CAH9126720.1"/>
    </source>
</evidence>
<dbReference type="EMBL" id="CAMAPF010000944">
    <property type="protein sequence ID" value="CAH9126720.1"/>
    <property type="molecule type" value="Genomic_DNA"/>
</dbReference>
<reference evidence="1" key="1">
    <citation type="submission" date="2022-07" db="EMBL/GenBank/DDBJ databases">
        <authorList>
            <person name="Macas J."/>
            <person name="Novak P."/>
            <person name="Neumann P."/>
        </authorList>
    </citation>
    <scope>NUCLEOTIDE SEQUENCE</scope>
</reference>
<evidence type="ECO:0000313" key="3">
    <source>
        <dbReference type="Proteomes" id="UP001152523"/>
    </source>
</evidence>